<keyword evidence="3" id="KW-1185">Reference proteome</keyword>
<evidence type="ECO:0000313" key="2">
    <source>
        <dbReference type="EMBL" id="GAA2425994.1"/>
    </source>
</evidence>
<evidence type="ECO:0000256" key="1">
    <source>
        <dbReference type="SAM" id="SignalP"/>
    </source>
</evidence>
<dbReference type="Proteomes" id="UP001501638">
    <property type="component" value="Unassembled WGS sequence"/>
</dbReference>
<dbReference type="EMBL" id="BAAASZ010000005">
    <property type="protein sequence ID" value="GAA2425994.1"/>
    <property type="molecule type" value="Genomic_DNA"/>
</dbReference>
<comment type="caution">
    <text evidence="2">The sequence shown here is derived from an EMBL/GenBank/DDBJ whole genome shotgun (WGS) entry which is preliminary data.</text>
</comment>
<keyword evidence="1" id="KW-0732">Signal</keyword>
<proteinExistence type="predicted"/>
<reference evidence="2 3" key="1">
    <citation type="journal article" date="2019" name="Int. J. Syst. Evol. Microbiol.">
        <title>The Global Catalogue of Microorganisms (GCM) 10K type strain sequencing project: providing services to taxonomists for standard genome sequencing and annotation.</title>
        <authorList>
            <consortium name="The Broad Institute Genomics Platform"/>
            <consortium name="The Broad Institute Genome Sequencing Center for Infectious Disease"/>
            <person name="Wu L."/>
            <person name="Ma J."/>
        </authorList>
    </citation>
    <scope>NUCLEOTIDE SEQUENCE [LARGE SCALE GENOMIC DNA]</scope>
    <source>
        <strain evidence="2 3">JCM 6305</strain>
    </source>
</reference>
<organism evidence="2 3">
    <name type="scientific">Streptomyces macrosporus</name>
    <dbReference type="NCBI Taxonomy" id="44032"/>
    <lineage>
        <taxon>Bacteria</taxon>
        <taxon>Bacillati</taxon>
        <taxon>Actinomycetota</taxon>
        <taxon>Actinomycetes</taxon>
        <taxon>Kitasatosporales</taxon>
        <taxon>Streptomycetaceae</taxon>
        <taxon>Streptomyces</taxon>
    </lineage>
</organism>
<evidence type="ECO:0008006" key="4">
    <source>
        <dbReference type="Google" id="ProtNLM"/>
    </source>
</evidence>
<evidence type="ECO:0000313" key="3">
    <source>
        <dbReference type="Proteomes" id="UP001501638"/>
    </source>
</evidence>
<sequence>MLAAGLLLAGPASTAHATAAECSNGANGFTDISDSLRGTPVNGTAVTNSNGNAASFGQHVGTVSGRQMGWGFLEARNLPSSVRVDLWMDVTNDGGNTWIQCGPFSMWGSGTITTAAYPTSSSSLRKFRVCASITGPGGGPQCLNWW</sequence>
<feature type="chain" id="PRO_5045673863" description="Secreted protein" evidence="1">
    <location>
        <begin position="18"/>
        <end position="146"/>
    </location>
</feature>
<name>A0ABN3JB61_9ACTN</name>
<gene>
    <name evidence="2" type="ORF">GCM10010405_05620</name>
</gene>
<feature type="signal peptide" evidence="1">
    <location>
        <begin position="1"/>
        <end position="17"/>
    </location>
</feature>
<protein>
    <recommendedName>
        <fullName evidence="4">Secreted protein</fullName>
    </recommendedName>
</protein>
<accession>A0ABN3JB61</accession>